<evidence type="ECO:0000313" key="3">
    <source>
        <dbReference type="Proteomes" id="UP000037247"/>
    </source>
</evidence>
<protein>
    <submittedName>
        <fullName evidence="2">Secretory lipase</fullName>
    </submittedName>
</protein>
<name>A0ABR5I7H3_9ACTN</name>
<dbReference type="SUPFAM" id="SSF53474">
    <property type="entry name" value="alpha/beta-Hydrolases"/>
    <property type="match status" value="1"/>
</dbReference>
<accession>A0ABR5I7H3</accession>
<dbReference type="PANTHER" id="PTHR34853">
    <property type="match status" value="1"/>
</dbReference>
<dbReference type="Gene3D" id="3.40.50.1820">
    <property type="entry name" value="alpha/beta hydrolase"/>
    <property type="match status" value="2"/>
</dbReference>
<dbReference type="PANTHER" id="PTHR34853:SF1">
    <property type="entry name" value="LIPASE 5"/>
    <property type="match status" value="1"/>
</dbReference>
<evidence type="ECO:0000256" key="1">
    <source>
        <dbReference type="SAM" id="MobiDB-lite"/>
    </source>
</evidence>
<keyword evidence="3" id="KW-1185">Reference proteome</keyword>
<dbReference type="PIRSF" id="PIRSF029171">
    <property type="entry name" value="Esterase_LipA"/>
    <property type="match status" value="1"/>
</dbReference>
<comment type="caution">
    <text evidence="2">The sequence shown here is derived from an EMBL/GenBank/DDBJ whole genome shotgun (WGS) entry which is preliminary data.</text>
</comment>
<proteinExistence type="predicted"/>
<feature type="compositionally biased region" description="Polar residues" evidence="1">
    <location>
        <begin position="9"/>
        <end position="26"/>
    </location>
</feature>
<evidence type="ECO:0000313" key="2">
    <source>
        <dbReference type="EMBL" id="KNA89588.1"/>
    </source>
</evidence>
<dbReference type="Pfam" id="PF03583">
    <property type="entry name" value="LIP"/>
    <property type="match status" value="1"/>
</dbReference>
<feature type="region of interest" description="Disordered" evidence="1">
    <location>
        <begin position="1"/>
        <end position="26"/>
    </location>
</feature>
<organism evidence="2 3">
    <name type="scientific">Gordonia jacobaea</name>
    <dbReference type="NCBI Taxonomy" id="122202"/>
    <lineage>
        <taxon>Bacteria</taxon>
        <taxon>Bacillati</taxon>
        <taxon>Actinomycetota</taxon>
        <taxon>Actinomycetes</taxon>
        <taxon>Mycobacteriales</taxon>
        <taxon>Gordoniaceae</taxon>
        <taxon>Gordonia</taxon>
    </lineage>
</organism>
<reference evidence="2 3" key="1">
    <citation type="submission" date="2015-05" db="EMBL/GenBank/DDBJ databases">
        <title>Draft genome sequence of the bacterium Gordonia jacobaea a new member of the Gordonia genus.</title>
        <authorList>
            <person name="Jimenez-Galisteo G."/>
            <person name="Dominguez A."/>
            <person name="Munoz E."/>
            <person name="Vinas M."/>
        </authorList>
    </citation>
    <scope>NUCLEOTIDE SEQUENCE [LARGE SCALE GENOMIC DNA]</scope>
    <source>
        <strain evidence="3">mv1</strain>
    </source>
</reference>
<dbReference type="Proteomes" id="UP000037247">
    <property type="component" value="Unassembled WGS sequence"/>
</dbReference>
<gene>
    <name evidence="2" type="ORF">ABW18_20335</name>
</gene>
<dbReference type="InterPro" id="IPR005152">
    <property type="entry name" value="Lipase_secreted"/>
</dbReference>
<dbReference type="InterPro" id="IPR029058">
    <property type="entry name" value="AB_hydrolase_fold"/>
</dbReference>
<sequence>MATACGNDASPSSVTKTTQARGDVLTTSPGLNSWTAALPPHTRVTRLNYSSTSGVDDSQTAVTGAVFVPGGSWPAGGWPLIAFAHGTTGLARDCGPSDHPDMFGEVSLIGSFVRAGYAVVTVDYQGLSTRVDAPPHPYLEPRTAAYNVIDGVHAARSVEPTIGAKWVVVGPSQGGAAAWATAEQYGKYENSTQTGELVGAVAMSPVLDMTGYADAAADGTLNTAQRFLYPLIVVGASRADSRIDPGTYLPGLSTPDVDARMSCASGRTALAAQSHSPDAQALGSAAAQDSSDATALLRNTLQRFALPSARTDVPILALYGSADEINPVHVTEAALARACSVGDKVARDRREGLGHSFDPGPILGEWIGARMRGLHVQSDC</sequence>
<dbReference type="EMBL" id="LDTZ01000024">
    <property type="protein sequence ID" value="KNA89588.1"/>
    <property type="molecule type" value="Genomic_DNA"/>
</dbReference>